<keyword evidence="2" id="KW-0732">Signal</keyword>
<proteinExistence type="predicted"/>
<feature type="chain" id="PRO_5043004654" evidence="2">
    <location>
        <begin position="24"/>
        <end position="375"/>
    </location>
</feature>
<sequence>MPSSNRPLTFFSALMVGLNRVLAWVDFGVHYASNYISYLFFGGLKPQTHTRPQRLKDGRVYSPSVSIGLATAIHLSNNGYTVQQPKTPASSRNSTAQSSPAAMNMTKMPISPRFSKGRFTPWSWMFCHQSIAVCLGQITLQVSSTTDNPLIGVVNNAGFCMISPMGLTPDSDVRRIFELDFWAYSSVIRAFLPTIKQIKGRFINIGSFGGYANPPLWAPYCALKAAMEAMTRSWRLELMPFGVGMTTIRPGWTRTGGIGPEIRGAWDGYFDNIPKGAVGVDSFGSVIKTDMPVGDAEEKVYRPMVEKWHKLTIMAADGIAQSSEAVAATVHDVLSDKFLQPYYTVGYDALLGQMASDLTPENIYEYSVAKSFGCL</sequence>
<feature type="compositionally biased region" description="Polar residues" evidence="1">
    <location>
        <begin position="83"/>
        <end position="101"/>
    </location>
</feature>
<keyword evidence="4" id="KW-1185">Reference proteome</keyword>
<dbReference type="PRINTS" id="PR00081">
    <property type="entry name" value="GDHRDH"/>
</dbReference>
<dbReference type="InterPro" id="IPR002347">
    <property type="entry name" value="SDR_fam"/>
</dbReference>
<dbReference type="PANTHER" id="PTHR43313">
    <property type="entry name" value="SHORT-CHAIN DEHYDROGENASE/REDUCTASE FAMILY 9C"/>
    <property type="match status" value="1"/>
</dbReference>
<evidence type="ECO:0000313" key="3">
    <source>
        <dbReference type="EMBL" id="KAK4204884.1"/>
    </source>
</evidence>
<reference evidence="3" key="2">
    <citation type="submission" date="2023-05" db="EMBL/GenBank/DDBJ databases">
        <authorList>
            <consortium name="Lawrence Berkeley National Laboratory"/>
            <person name="Steindorff A."/>
            <person name="Hensen N."/>
            <person name="Bonometti L."/>
            <person name="Westerberg I."/>
            <person name="Brannstrom I.O."/>
            <person name="Guillou S."/>
            <person name="Cros-Aarteil S."/>
            <person name="Calhoun S."/>
            <person name="Haridas S."/>
            <person name="Kuo A."/>
            <person name="Mondo S."/>
            <person name="Pangilinan J."/>
            <person name="Riley R."/>
            <person name="Labutti K."/>
            <person name="Andreopoulos B."/>
            <person name="Lipzen A."/>
            <person name="Chen C."/>
            <person name="Yanf M."/>
            <person name="Daum C."/>
            <person name="Ng V."/>
            <person name="Clum A."/>
            <person name="Ohm R."/>
            <person name="Martin F."/>
            <person name="Silar P."/>
            <person name="Natvig D."/>
            <person name="Lalanne C."/>
            <person name="Gautier V."/>
            <person name="Ament-Velasquez S.L."/>
            <person name="Kruys A."/>
            <person name="Hutchinson M.I."/>
            <person name="Powell A.J."/>
            <person name="Barry K."/>
            <person name="Miller A.N."/>
            <person name="Grigoriev I.V."/>
            <person name="Debuchy R."/>
            <person name="Gladieux P."/>
            <person name="Thoren M.H."/>
            <person name="Johannesson H."/>
        </authorList>
    </citation>
    <scope>NUCLEOTIDE SEQUENCE</scope>
    <source>
        <strain evidence="3">CBS 315.58</strain>
    </source>
</reference>
<dbReference type="GO" id="GO:0016491">
    <property type="term" value="F:oxidoreductase activity"/>
    <property type="evidence" value="ECO:0007669"/>
    <property type="project" value="TreeGrafter"/>
</dbReference>
<reference evidence="3" key="1">
    <citation type="journal article" date="2023" name="Mol. Phylogenet. Evol.">
        <title>Genome-scale phylogeny and comparative genomics of the fungal order Sordariales.</title>
        <authorList>
            <person name="Hensen N."/>
            <person name="Bonometti L."/>
            <person name="Westerberg I."/>
            <person name="Brannstrom I.O."/>
            <person name="Guillou S."/>
            <person name="Cros-Aarteil S."/>
            <person name="Calhoun S."/>
            <person name="Haridas S."/>
            <person name="Kuo A."/>
            <person name="Mondo S."/>
            <person name="Pangilinan J."/>
            <person name="Riley R."/>
            <person name="LaButti K."/>
            <person name="Andreopoulos B."/>
            <person name="Lipzen A."/>
            <person name="Chen C."/>
            <person name="Yan M."/>
            <person name="Daum C."/>
            <person name="Ng V."/>
            <person name="Clum A."/>
            <person name="Steindorff A."/>
            <person name="Ohm R.A."/>
            <person name="Martin F."/>
            <person name="Silar P."/>
            <person name="Natvig D.O."/>
            <person name="Lalanne C."/>
            <person name="Gautier V."/>
            <person name="Ament-Velasquez S.L."/>
            <person name="Kruys A."/>
            <person name="Hutchinson M.I."/>
            <person name="Powell A.J."/>
            <person name="Barry K."/>
            <person name="Miller A.N."/>
            <person name="Grigoriev I.V."/>
            <person name="Debuchy R."/>
            <person name="Gladieux P."/>
            <person name="Hiltunen Thoren M."/>
            <person name="Johannesson H."/>
        </authorList>
    </citation>
    <scope>NUCLEOTIDE SEQUENCE</scope>
    <source>
        <strain evidence="3">CBS 315.58</strain>
    </source>
</reference>
<dbReference type="AlphaFoldDB" id="A0AAN6XQE1"/>
<feature type="region of interest" description="Disordered" evidence="1">
    <location>
        <begin position="83"/>
        <end position="102"/>
    </location>
</feature>
<organism evidence="3 4">
    <name type="scientific">Triangularia verruculosa</name>
    <dbReference type="NCBI Taxonomy" id="2587418"/>
    <lineage>
        <taxon>Eukaryota</taxon>
        <taxon>Fungi</taxon>
        <taxon>Dikarya</taxon>
        <taxon>Ascomycota</taxon>
        <taxon>Pezizomycotina</taxon>
        <taxon>Sordariomycetes</taxon>
        <taxon>Sordariomycetidae</taxon>
        <taxon>Sordariales</taxon>
        <taxon>Podosporaceae</taxon>
        <taxon>Triangularia</taxon>
    </lineage>
</organism>
<dbReference type="Pfam" id="PF00106">
    <property type="entry name" value="adh_short"/>
    <property type="match status" value="1"/>
</dbReference>
<evidence type="ECO:0000256" key="2">
    <source>
        <dbReference type="SAM" id="SignalP"/>
    </source>
</evidence>
<feature type="signal peptide" evidence="2">
    <location>
        <begin position="1"/>
        <end position="23"/>
    </location>
</feature>
<evidence type="ECO:0000313" key="4">
    <source>
        <dbReference type="Proteomes" id="UP001303160"/>
    </source>
</evidence>
<dbReference type="EMBL" id="MU863879">
    <property type="protein sequence ID" value="KAK4204884.1"/>
    <property type="molecule type" value="Genomic_DNA"/>
</dbReference>
<comment type="caution">
    <text evidence="3">The sequence shown here is derived from an EMBL/GenBank/DDBJ whole genome shotgun (WGS) entry which is preliminary data.</text>
</comment>
<dbReference type="SUPFAM" id="SSF51735">
    <property type="entry name" value="NAD(P)-binding Rossmann-fold domains"/>
    <property type="match status" value="1"/>
</dbReference>
<protein>
    <submittedName>
        <fullName evidence="3">Uncharacterized protein</fullName>
    </submittedName>
</protein>
<name>A0AAN6XQE1_9PEZI</name>
<dbReference type="Proteomes" id="UP001303160">
    <property type="component" value="Unassembled WGS sequence"/>
</dbReference>
<evidence type="ECO:0000256" key="1">
    <source>
        <dbReference type="SAM" id="MobiDB-lite"/>
    </source>
</evidence>
<accession>A0AAN6XQE1</accession>
<dbReference type="PANTHER" id="PTHR43313:SF1">
    <property type="entry name" value="3BETA-HYDROXYSTEROID DEHYDROGENASE DHS-16"/>
    <property type="match status" value="1"/>
</dbReference>
<dbReference type="GO" id="GO:0008202">
    <property type="term" value="P:steroid metabolic process"/>
    <property type="evidence" value="ECO:0007669"/>
    <property type="project" value="TreeGrafter"/>
</dbReference>
<dbReference type="Gene3D" id="3.40.50.720">
    <property type="entry name" value="NAD(P)-binding Rossmann-like Domain"/>
    <property type="match status" value="1"/>
</dbReference>
<gene>
    <name evidence="3" type="ORF">QBC40DRAFT_336515</name>
</gene>
<dbReference type="InterPro" id="IPR036291">
    <property type="entry name" value="NAD(P)-bd_dom_sf"/>
</dbReference>